<reference evidence="4 5" key="1">
    <citation type="submission" date="2019-05" db="EMBL/GenBank/DDBJ databases">
        <authorList>
            <consortium name="Pathogen Informatics"/>
        </authorList>
    </citation>
    <scope>NUCLEOTIDE SEQUENCE [LARGE SCALE GENOMIC DNA]</scope>
    <source>
        <strain evidence="4 5">NCTC11189</strain>
    </source>
</reference>
<protein>
    <submittedName>
        <fullName evidence="4">Choline-binding protein Cbp8</fullName>
        <ecNumber evidence="4">3.5.1.28</ecNumber>
    </submittedName>
</protein>
<dbReference type="SUPFAM" id="SSF69360">
    <property type="entry name" value="Cell wall binding repeat"/>
    <property type="match status" value="1"/>
</dbReference>
<feature type="chain" id="PRO_5020304873" evidence="3">
    <location>
        <begin position="24"/>
        <end position="325"/>
    </location>
</feature>
<keyword evidence="3" id="KW-0732">Signal</keyword>
<dbReference type="EC" id="3.5.1.28" evidence="4"/>
<dbReference type="InterPro" id="IPR018337">
    <property type="entry name" value="Cell_wall/Cho-bd_repeat"/>
</dbReference>
<evidence type="ECO:0000256" key="1">
    <source>
        <dbReference type="ARBA" id="ARBA00022737"/>
    </source>
</evidence>
<dbReference type="Gene3D" id="2.60.40.10">
    <property type="entry name" value="Immunoglobulins"/>
    <property type="match status" value="1"/>
</dbReference>
<keyword evidence="1" id="KW-0677">Repeat</keyword>
<dbReference type="PROSITE" id="PS51170">
    <property type="entry name" value="CW"/>
    <property type="match status" value="2"/>
</dbReference>
<proteinExistence type="predicted"/>
<dbReference type="Pfam" id="PF19127">
    <property type="entry name" value="Choline_bind_3"/>
    <property type="match status" value="1"/>
</dbReference>
<organism evidence="4 5">
    <name type="scientific">Streptococcus mitis</name>
    <dbReference type="NCBI Taxonomy" id="28037"/>
    <lineage>
        <taxon>Bacteria</taxon>
        <taxon>Bacillati</taxon>
        <taxon>Bacillota</taxon>
        <taxon>Bacilli</taxon>
        <taxon>Lactobacillales</taxon>
        <taxon>Streptococcaceae</taxon>
        <taxon>Streptococcus</taxon>
        <taxon>Streptococcus mitis group</taxon>
    </lineage>
</organism>
<gene>
    <name evidence="4" type="primary">lytA_2</name>
    <name evidence="4" type="ORF">NCTC11189_01531</name>
</gene>
<sequence length="325" mass="35207">MKKVLLTSAVALAAFGAVQAVSANTVTLKAGMVDPKTGKLVTDAGSHDGQNTATDRDVFQNGKLVNNLPGYSRFGNFDIKKASVTPVAEVKDKGEHYVRVNVVDAKGNPIPGVAIDFAVTTDKGVVYVTVTTDEAGSAIVTKTVKVPVDAAGNKVDAELPVSFAEGTVVKYRLVKSYASDGKDVEFKGEFKVSGDLYTNANIIINEVRHTDVTFQGQSTETPAKKAEWIQSGSRWWYKHADGSYTTNGWEKINGTWYYFDQAGWMATGWVKDNGTWYYLENSGAMKASQWFEVGGKWYYVNGSGALAVNTTVDGYTVNGNGEWVK</sequence>
<evidence type="ECO:0000256" key="2">
    <source>
        <dbReference type="PROSITE-ProRule" id="PRU00591"/>
    </source>
</evidence>
<feature type="repeat" description="Cell wall-binding" evidence="2">
    <location>
        <begin position="266"/>
        <end position="285"/>
    </location>
</feature>
<dbReference type="Gene3D" id="2.10.270.10">
    <property type="entry name" value="Cholin Binding"/>
    <property type="match status" value="1"/>
</dbReference>
<dbReference type="SUPFAM" id="SSF49373">
    <property type="entry name" value="Invasin/intimin cell-adhesion fragments"/>
    <property type="match status" value="1"/>
</dbReference>
<dbReference type="Proteomes" id="UP000387692">
    <property type="component" value="Unassembled WGS sequence"/>
</dbReference>
<evidence type="ECO:0000256" key="3">
    <source>
        <dbReference type="SAM" id="SignalP"/>
    </source>
</evidence>
<dbReference type="EMBL" id="CABEHV010000004">
    <property type="protein sequence ID" value="VTS40074.1"/>
    <property type="molecule type" value="Genomic_DNA"/>
</dbReference>
<keyword evidence="4" id="KW-0378">Hydrolase</keyword>
<accession>A0A4U9ZKM0</accession>
<feature type="repeat" description="Cell wall-binding" evidence="2">
    <location>
        <begin position="246"/>
        <end position="265"/>
    </location>
</feature>
<dbReference type="InterPro" id="IPR013783">
    <property type="entry name" value="Ig-like_fold"/>
</dbReference>
<name>A0A4U9ZKM0_STRMT</name>
<dbReference type="GO" id="GO:0008745">
    <property type="term" value="F:N-acetylmuramoyl-L-alanine amidase activity"/>
    <property type="evidence" value="ECO:0007669"/>
    <property type="project" value="UniProtKB-EC"/>
</dbReference>
<dbReference type="AlphaFoldDB" id="A0A4U9ZKM0"/>
<evidence type="ECO:0000313" key="5">
    <source>
        <dbReference type="Proteomes" id="UP000387692"/>
    </source>
</evidence>
<evidence type="ECO:0000313" key="4">
    <source>
        <dbReference type="EMBL" id="VTS40074.1"/>
    </source>
</evidence>
<dbReference type="InterPro" id="IPR008964">
    <property type="entry name" value="Invasin/intimin_cell_adhesion"/>
</dbReference>
<feature type="signal peptide" evidence="3">
    <location>
        <begin position="1"/>
        <end position="23"/>
    </location>
</feature>